<dbReference type="AlphaFoldDB" id="A0A5B7HNY9"/>
<name>A0A5B7HNY9_PORTR</name>
<protein>
    <submittedName>
        <fullName evidence="1">Uncharacterized protein</fullName>
    </submittedName>
</protein>
<sequence>MKTLPSTDVKQLAQHPIRVPDRHGDTPNILDLFLTSNPSAYAVILSSPLSSSDQNIISVSSFFSNPSSGSPKAEVPLALCLCQLGQPGKVLC</sequence>
<accession>A0A5B7HNY9</accession>
<gene>
    <name evidence="1" type="ORF">E2C01_066133</name>
</gene>
<dbReference type="EMBL" id="VSRR010033661">
    <property type="protein sequence ID" value="MPC71843.1"/>
    <property type="molecule type" value="Genomic_DNA"/>
</dbReference>
<proteinExistence type="predicted"/>
<keyword evidence="2" id="KW-1185">Reference proteome</keyword>
<reference evidence="1 2" key="1">
    <citation type="submission" date="2019-05" db="EMBL/GenBank/DDBJ databases">
        <title>Another draft genome of Portunus trituberculatus and its Hox gene families provides insights of decapod evolution.</title>
        <authorList>
            <person name="Jeong J.-H."/>
            <person name="Song I."/>
            <person name="Kim S."/>
            <person name="Choi T."/>
            <person name="Kim D."/>
            <person name="Ryu S."/>
            <person name="Kim W."/>
        </authorList>
    </citation>
    <scope>NUCLEOTIDE SEQUENCE [LARGE SCALE GENOMIC DNA]</scope>
    <source>
        <tissue evidence="1">Muscle</tissue>
    </source>
</reference>
<comment type="caution">
    <text evidence="1">The sequence shown here is derived from an EMBL/GenBank/DDBJ whole genome shotgun (WGS) entry which is preliminary data.</text>
</comment>
<organism evidence="1 2">
    <name type="scientific">Portunus trituberculatus</name>
    <name type="common">Swimming crab</name>
    <name type="synonym">Neptunus trituberculatus</name>
    <dbReference type="NCBI Taxonomy" id="210409"/>
    <lineage>
        <taxon>Eukaryota</taxon>
        <taxon>Metazoa</taxon>
        <taxon>Ecdysozoa</taxon>
        <taxon>Arthropoda</taxon>
        <taxon>Crustacea</taxon>
        <taxon>Multicrustacea</taxon>
        <taxon>Malacostraca</taxon>
        <taxon>Eumalacostraca</taxon>
        <taxon>Eucarida</taxon>
        <taxon>Decapoda</taxon>
        <taxon>Pleocyemata</taxon>
        <taxon>Brachyura</taxon>
        <taxon>Eubrachyura</taxon>
        <taxon>Portunoidea</taxon>
        <taxon>Portunidae</taxon>
        <taxon>Portuninae</taxon>
        <taxon>Portunus</taxon>
    </lineage>
</organism>
<evidence type="ECO:0000313" key="1">
    <source>
        <dbReference type="EMBL" id="MPC71843.1"/>
    </source>
</evidence>
<dbReference type="Proteomes" id="UP000324222">
    <property type="component" value="Unassembled WGS sequence"/>
</dbReference>
<evidence type="ECO:0000313" key="2">
    <source>
        <dbReference type="Proteomes" id="UP000324222"/>
    </source>
</evidence>